<evidence type="ECO:0000259" key="5">
    <source>
        <dbReference type="PROSITE" id="PS50931"/>
    </source>
</evidence>
<accession>A0A6J4N7B9</accession>
<dbReference type="PANTHER" id="PTHR30346">
    <property type="entry name" value="TRANSCRIPTIONAL DUAL REGULATOR HCAR-RELATED"/>
    <property type="match status" value="1"/>
</dbReference>
<keyword evidence="4" id="KW-0804">Transcription</keyword>
<dbReference type="Gene3D" id="3.40.190.10">
    <property type="entry name" value="Periplasmic binding protein-like II"/>
    <property type="match status" value="2"/>
</dbReference>
<protein>
    <recommendedName>
        <fullName evidence="5">HTH lysR-type domain-containing protein</fullName>
    </recommendedName>
</protein>
<dbReference type="GO" id="GO:0003677">
    <property type="term" value="F:DNA binding"/>
    <property type="evidence" value="ECO:0007669"/>
    <property type="project" value="UniProtKB-KW"/>
</dbReference>
<comment type="similarity">
    <text evidence="1">Belongs to the LysR transcriptional regulatory family.</text>
</comment>
<evidence type="ECO:0000256" key="4">
    <source>
        <dbReference type="ARBA" id="ARBA00023163"/>
    </source>
</evidence>
<keyword evidence="2" id="KW-0805">Transcription regulation</keyword>
<organism evidence="6">
    <name type="scientific">uncultured Gemmatimonadota bacterium</name>
    <dbReference type="NCBI Taxonomy" id="203437"/>
    <lineage>
        <taxon>Bacteria</taxon>
        <taxon>Pseudomonadati</taxon>
        <taxon>Gemmatimonadota</taxon>
        <taxon>environmental samples</taxon>
    </lineage>
</organism>
<dbReference type="InterPro" id="IPR000847">
    <property type="entry name" value="LysR_HTH_N"/>
</dbReference>
<dbReference type="EMBL" id="CADCTV010001115">
    <property type="protein sequence ID" value="CAA9380081.1"/>
    <property type="molecule type" value="Genomic_DNA"/>
</dbReference>
<keyword evidence="3" id="KW-0238">DNA-binding</keyword>
<dbReference type="InterPro" id="IPR036388">
    <property type="entry name" value="WH-like_DNA-bd_sf"/>
</dbReference>
<dbReference type="PANTHER" id="PTHR30346:SF0">
    <property type="entry name" value="HCA OPERON TRANSCRIPTIONAL ACTIVATOR HCAR"/>
    <property type="match status" value="1"/>
</dbReference>
<gene>
    <name evidence="6" type="ORF">AVDCRST_MAG89-5309</name>
</gene>
<evidence type="ECO:0000256" key="3">
    <source>
        <dbReference type="ARBA" id="ARBA00023125"/>
    </source>
</evidence>
<dbReference type="SUPFAM" id="SSF53850">
    <property type="entry name" value="Periplasmic binding protein-like II"/>
    <property type="match status" value="1"/>
</dbReference>
<dbReference type="AlphaFoldDB" id="A0A6J4N7B9"/>
<dbReference type="InterPro" id="IPR036390">
    <property type="entry name" value="WH_DNA-bd_sf"/>
</dbReference>
<dbReference type="Gene3D" id="1.10.10.10">
    <property type="entry name" value="Winged helix-like DNA-binding domain superfamily/Winged helix DNA-binding domain"/>
    <property type="match status" value="1"/>
</dbReference>
<dbReference type="InterPro" id="IPR005119">
    <property type="entry name" value="LysR_subst-bd"/>
</dbReference>
<proteinExistence type="inferred from homology"/>
<evidence type="ECO:0000313" key="6">
    <source>
        <dbReference type="EMBL" id="CAA9380081.1"/>
    </source>
</evidence>
<reference evidence="6" key="1">
    <citation type="submission" date="2020-02" db="EMBL/GenBank/DDBJ databases">
        <authorList>
            <person name="Meier V. D."/>
        </authorList>
    </citation>
    <scope>NUCLEOTIDE SEQUENCE</scope>
    <source>
        <strain evidence="6">AVDCRST_MAG89</strain>
    </source>
</reference>
<dbReference type="Pfam" id="PF00126">
    <property type="entry name" value="HTH_1"/>
    <property type="match status" value="1"/>
</dbReference>
<dbReference type="PRINTS" id="PR00039">
    <property type="entry name" value="HTHLYSR"/>
</dbReference>
<dbReference type="PROSITE" id="PS50931">
    <property type="entry name" value="HTH_LYSR"/>
    <property type="match status" value="1"/>
</dbReference>
<sequence>MKLSQLRTIVAIHEEGSFAAAARVLGLAQPAVSKQVAHLEREVGASLFVRAPDGVRLTEAGETFLVEARHILELNERALASTRAVARIERRALHIGFAELLKPHEQWLADATTALAGREPRLDVVSHRLSSAEQWRALDARRIHAGVGYGEPDGHPRIATQHLAEVATRTVLLPDAHPLAGASRLSFRDLAGLPLVLFPREVNPPLHDRILAGLRERGLAPTLRGGMHSQLAGEAAVRAGHGWMLALEGDAPPGLAARQVDDAPLTTALTLWWRADETEPSVLSLVEMGPHRARSSLPLPRSTVH</sequence>
<dbReference type="FunFam" id="1.10.10.10:FF:000001">
    <property type="entry name" value="LysR family transcriptional regulator"/>
    <property type="match status" value="1"/>
</dbReference>
<dbReference type="CDD" id="cd08414">
    <property type="entry name" value="PBP2_LTTR_aromatics_like"/>
    <property type="match status" value="1"/>
</dbReference>
<dbReference type="GO" id="GO:0003700">
    <property type="term" value="F:DNA-binding transcription factor activity"/>
    <property type="evidence" value="ECO:0007669"/>
    <property type="project" value="InterPro"/>
</dbReference>
<dbReference type="SUPFAM" id="SSF46785">
    <property type="entry name" value="Winged helix' DNA-binding domain"/>
    <property type="match status" value="1"/>
</dbReference>
<name>A0A6J4N7B9_9BACT</name>
<dbReference type="Pfam" id="PF03466">
    <property type="entry name" value="LysR_substrate"/>
    <property type="match status" value="1"/>
</dbReference>
<dbReference type="GO" id="GO:0032993">
    <property type="term" value="C:protein-DNA complex"/>
    <property type="evidence" value="ECO:0007669"/>
    <property type="project" value="TreeGrafter"/>
</dbReference>
<evidence type="ECO:0000256" key="1">
    <source>
        <dbReference type="ARBA" id="ARBA00009437"/>
    </source>
</evidence>
<evidence type="ECO:0000256" key="2">
    <source>
        <dbReference type="ARBA" id="ARBA00023015"/>
    </source>
</evidence>
<feature type="domain" description="HTH lysR-type" evidence="5">
    <location>
        <begin position="1"/>
        <end position="58"/>
    </location>
</feature>